<dbReference type="OrthoDB" id="10263353at2759"/>
<keyword evidence="3" id="KW-1185">Reference proteome</keyword>
<dbReference type="InterPro" id="IPR050185">
    <property type="entry name" value="Ub_carboxyl-term_hydrolase"/>
</dbReference>
<dbReference type="InterPro" id="IPR001394">
    <property type="entry name" value="Peptidase_C19_UCH"/>
</dbReference>
<protein>
    <submittedName>
        <fullName evidence="2">Ubiquitin carboxyl-terminal hydrolase, putative</fullName>
    </submittedName>
</protein>
<organism evidence="2 3">
    <name type="scientific">Eimeria praecox</name>
    <dbReference type="NCBI Taxonomy" id="51316"/>
    <lineage>
        <taxon>Eukaryota</taxon>
        <taxon>Sar</taxon>
        <taxon>Alveolata</taxon>
        <taxon>Apicomplexa</taxon>
        <taxon>Conoidasida</taxon>
        <taxon>Coccidia</taxon>
        <taxon>Eucoccidiorida</taxon>
        <taxon>Eimeriorina</taxon>
        <taxon>Eimeriidae</taxon>
        <taxon>Eimeria</taxon>
    </lineage>
</organism>
<gene>
    <name evidence="2" type="ORF">EPH_0011600</name>
</gene>
<reference evidence="2" key="1">
    <citation type="submission" date="2013-10" db="EMBL/GenBank/DDBJ databases">
        <title>Genomic analysis of the causative agents of coccidiosis in chickens.</title>
        <authorList>
            <person name="Reid A.J."/>
            <person name="Blake D."/>
            <person name="Billington K."/>
            <person name="Browne H."/>
            <person name="Dunn M."/>
            <person name="Hung S."/>
            <person name="Kawahara F."/>
            <person name="Miranda-Saavedra D."/>
            <person name="Mourier T."/>
            <person name="Nagra H."/>
            <person name="Otto T.D."/>
            <person name="Rawlings N."/>
            <person name="Sanchez A."/>
            <person name="Sanders M."/>
            <person name="Subramaniam C."/>
            <person name="Tay Y."/>
            <person name="Dear P."/>
            <person name="Doerig C."/>
            <person name="Gruber A."/>
            <person name="Parkinson J."/>
            <person name="Shirley M."/>
            <person name="Wan K.L."/>
            <person name="Berriman M."/>
            <person name="Tomley F."/>
            <person name="Pain A."/>
        </authorList>
    </citation>
    <scope>NUCLEOTIDE SEQUENCE [LARGE SCALE GENOMIC DNA]</scope>
    <source>
        <strain evidence="2">Houghton</strain>
    </source>
</reference>
<dbReference type="PROSITE" id="PS50235">
    <property type="entry name" value="USP_3"/>
    <property type="match status" value="1"/>
</dbReference>
<dbReference type="EMBL" id="HG692529">
    <property type="protein sequence ID" value="CDI83040.1"/>
    <property type="molecule type" value="Genomic_DNA"/>
</dbReference>
<dbReference type="InterPro" id="IPR038765">
    <property type="entry name" value="Papain-like_cys_pep_sf"/>
</dbReference>
<sequence>MIPTVPIFDLLQKFDGETDSVPIFDLLQKFDGETDSRFSKNNFFIEKNPTIVTFPVKNLDLREYVHPDALEDNPVTRYNLVANICHQGKPHDGFYKAQVLHAPTNEWHEMEDLRVTPVLPQFVALSESYIQFYQRQDVLPDGTLDEALRQKCLQELNKIKAQAAPVDDVEDIFAA</sequence>
<evidence type="ECO:0000313" key="3">
    <source>
        <dbReference type="Proteomes" id="UP000018201"/>
    </source>
</evidence>
<accession>U6GSA7</accession>
<feature type="domain" description="USP" evidence="1">
    <location>
        <begin position="1"/>
        <end position="136"/>
    </location>
</feature>
<dbReference type="AlphaFoldDB" id="U6GSA7"/>
<keyword evidence="2" id="KW-0378">Hydrolase</keyword>
<dbReference type="PANTHER" id="PTHR21646">
    <property type="entry name" value="UBIQUITIN CARBOXYL-TERMINAL HYDROLASE"/>
    <property type="match status" value="1"/>
</dbReference>
<dbReference type="GO" id="GO:0016579">
    <property type="term" value="P:protein deubiquitination"/>
    <property type="evidence" value="ECO:0007669"/>
    <property type="project" value="InterPro"/>
</dbReference>
<evidence type="ECO:0000259" key="1">
    <source>
        <dbReference type="PROSITE" id="PS50235"/>
    </source>
</evidence>
<dbReference type="PANTHER" id="PTHR21646:SF16">
    <property type="entry name" value="U4_U6.U5 TRI-SNRNP-ASSOCIATED PROTEIN 2"/>
    <property type="match status" value="1"/>
</dbReference>
<dbReference type="VEuPathDB" id="ToxoDB:EPH_0011600"/>
<dbReference type="Pfam" id="PF00443">
    <property type="entry name" value="UCH"/>
    <property type="match status" value="1"/>
</dbReference>
<evidence type="ECO:0000313" key="2">
    <source>
        <dbReference type="EMBL" id="CDI83040.1"/>
    </source>
</evidence>
<proteinExistence type="predicted"/>
<name>U6GSA7_9EIME</name>
<dbReference type="Proteomes" id="UP000018201">
    <property type="component" value="Unassembled WGS sequence"/>
</dbReference>
<dbReference type="Gene3D" id="3.90.70.10">
    <property type="entry name" value="Cysteine proteinases"/>
    <property type="match status" value="1"/>
</dbReference>
<dbReference type="InterPro" id="IPR028889">
    <property type="entry name" value="USP"/>
</dbReference>
<dbReference type="SUPFAM" id="SSF54001">
    <property type="entry name" value="Cysteine proteinases"/>
    <property type="match status" value="1"/>
</dbReference>
<dbReference type="GO" id="GO:0004843">
    <property type="term" value="F:cysteine-type deubiquitinase activity"/>
    <property type="evidence" value="ECO:0007669"/>
    <property type="project" value="InterPro"/>
</dbReference>
<reference evidence="2" key="2">
    <citation type="submission" date="2013-10" db="EMBL/GenBank/DDBJ databases">
        <authorList>
            <person name="Aslett M."/>
        </authorList>
    </citation>
    <scope>NUCLEOTIDE SEQUENCE [LARGE SCALE GENOMIC DNA]</scope>
    <source>
        <strain evidence="2">Houghton</strain>
    </source>
</reference>